<dbReference type="PANTHER" id="PTHR43027">
    <property type="entry name" value="DOXORUBICIN RESISTANCE ABC TRANSPORTER PERMEASE PROTEIN DRRC-RELATED"/>
    <property type="match status" value="1"/>
</dbReference>
<feature type="transmembrane region" description="Helical" evidence="6">
    <location>
        <begin position="236"/>
        <end position="258"/>
    </location>
</feature>
<name>A0A4R3MF27_9FIRM</name>
<gene>
    <name evidence="8" type="ORF">EDC18_11259</name>
</gene>
<dbReference type="PANTHER" id="PTHR43027:SF1">
    <property type="entry name" value="DOXORUBICIN RESISTANCE ABC TRANSPORTER PERMEASE PROTEIN DRRC-RELATED"/>
    <property type="match status" value="1"/>
</dbReference>
<feature type="transmembrane region" description="Helical" evidence="6">
    <location>
        <begin position="196"/>
        <end position="215"/>
    </location>
</feature>
<dbReference type="GO" id="GO:0140359">
    <property type="term" value="F:ABC-type transporter activity"/>
    <property type="evidence" value="ECO:0007669"/>
    <property type="project" value="InterPro"/>
</dbReference>
<dbReference type="InterPro" id="IPR013525">
    <property type="entry name" value="ABC2_TM"/>
</dbReference>
<keyword evidence="2 6" id="KW-0812">Transmembrane</keyword>
<evidence type="ECO:0000313" key="9">
    <source>
        <dbReference type="Proteomes" id="UP000294902"/>
    </source>
</evidence>
<feature type="transmembrane region" description="Helical" evidence="6">
    <location>
        <begin position="301"/>
        <end position="318"/>
    </location>
</feature>
<protein>
    <submittedName>
        <fullName evidence="8">ABC-2 type transport system permease protein</fullName>
    </submittedName>
</protein>
<feature type="transmembrane region" description="Helical" evidence="6">
    <location>
        <begin position="270"/>
        <end position="294"/>
    </location>
</feature>
<keyword evidence="3 6" id="KW-1133">Transmembrane helix</keyword>
<evidence type="ECO:0000256" key="4">
    <source>
        <dbReference type="ARBA" id="ARBA00023136"/>
    </source>
</evidence>
<dbReference type="OrthoDB" id="1897891at2"/>
<accession>A0A4R3MF27</accession>
<reference evidence="8 9" key="1">
    <citation type="submission" date="2019-03" db="EMBL/GenBank/DDBJ databases">
        <title>Genomic Encyclopedia of Type Strains, Phase IV (KMG-IV): sequencing the most valuable type-strain genomes for metagenomic binning, comparative biology and taxonomic classification.</title>
        <authorList>
            <person name="Goeker M."/>
        </authorList>
    </citation>
    <scope>NUCLEOTIDE SEQUENCE [LARGE SCALE GENOMIC DNA]</scope>
    <source>
        <strain evidence="8 9">DSM 24629</strain>
    </source>
</reference>
<evidence type="ECO:0000256" key="5">
    <source>
        <dbReference type="SAM" id="Coils"/>
    </source>
</evidence>
<dbReference type="InterPro" id="IPR052902">
    <property type="entry name" value="ABC-2_transporter"/>
</dbReference>
<sequence>MRALAYIKLTLRDIFKNFPLLFLSLSVLPLGLAIALGFFMDSTSTMPEIPNIKVVFIDEDESILSNELIEILTNGESDTFIHIDEDRYNYEIIIPSGYEVAMVNHKPLNIEVKLGENASSNNADILMNVIDIYNGEIHKGIIINKRLEEQNISVETKNDKLMEIQLQLQQINEQELFTTNLVESKKIFTSFENYSIASYSFSFMFLVIIFLASNFMEKDLGLYKRINATPMTRTQYYNYSLISGAIGIFIFNMVYVLILRVLGLSFQGRFLDLLIIQVVMTLVASGLVGLLWAFMNKNSSLILLNTIILVQMLFGYFPKDLLGEGSVFSRLSSFTPDILITRTISGYILHGTIERVMHYLVILLGIALICYLIGLVKANIRWRNE</sequence>
<comment type="caution">
    <text evidence="8">The sequence shown here is derived from an EMBL/GenBank/DDBJ whole genome shotgun (WGS) entry which is preliminary data.</text>
</comment>
<feature type="coiled-coil region" evidence="5">
    <location>
        <begin position="144"/>
        <end position="174"/>
    </location>
</feature>
<evidence type="ECO:0000256" key="1">
    <source>
        <dbReference type="ARBA" id="ARBA00004141"/>
    </source>
</evidence>
<evidence type="ECO:0000256" key="3">
    <source>
        <dbReference type="ARBA" id="ARBA00022989"/>
    </source>
</evidence>
<keyword evidence="4 6" id="KW-0472">Membrane</keyword>
<comment type="subcellular location">
    <subcellularLocation>
        <location evidence="1">Membrane</location>
        <topology evidence="1">Multi-pass membrane protein</topology>
    </subcellularLocation>
</comment>
<keyword evidence="5" id="KW-0175">Coiled coil</keyword>
<dbReference type="AlphaFoldDB" id="A0A4R3MF27"/>
<dbReference type="EMBL" id="SMAL01000012">
    <property type="protein sequence ID" value="TCT12287.1"/>
    <property type="molecule type" value="Genomic_DNA"/>
</dbReference>
<evidence type="ECO:0000259" key="7">
    <source>
        <dbReference type="Pfam" id="PF12698"/>
    </source>
</evidence>
<dbReference type="RefSeq" id="WP_132253832.1">
    <property type="nucleotide sequence ID" value="NZ_SMAL01000012.1"/>
</dbReference>
<feature type="transmembrane region" description="Helical" evidence="6">
    <location>
        <begin position="356"/>
        <end position="376"/>
    </location>
</feature>
<organism evidence="8 9">
    <name type="scientific">Natranaerovirga pectinivora</name>
    <dbReference type="NCBI Taxonomy" id="682400"/>
    <lineage>
        <taxon>Bacteria</taxon>
        <taxon>Bacillati</taxon>
        <taxon>Bacillota</taxon>
        <taxon>Clostridia</taxon>
        <taxon>Lachnospirales</taxon>
        <taxon>Natranaerovirgaceae</taxon>
        <taxon>Natranaerovirga</taxon>
    </lineage>
</organism>
<feature type="transmembrane region" description="Helical" evidence="6">
    <location>
        <begin position="20"/>
        <end position="40"/>
    </location>
</feature>
<evidence type="ECO:0000256" key="6">
    <source>
        <dbReference type="SAM" id="Phobius"/>
    </source>
</evidence>
<evidence type="ECO:0000313" key="8">
    <source>
        <dbReference type="EMBL" id="TCT12287.1"/>
    </source>
</evidence>
<dbReference type="Proteomes" id="UP000294902">
    <property type="component" value="Unassembled WGS sequence"/>
</dbReference>
<dbReference type="Pfam" id="PF12698">
    <property type="entry name" value="ABC2_membrane_3"/>
    <property type="match status" value="1"/>
</dbReference>
<evidence type="ECO:0000256" key="2">
    <source>
        <dbReference type="ARBA" id="ARBA00022692"/>
    </source>
</evidence>
<keyword evidence="9" id="KW-1185">Reference proteome</keyword>
<proteinExistence type="predicted"/>
<dbReference type="GO" id="GO:0016020">
    <property type="term" value="C:membrane"/>
    <property type="evidence" value="ECO:0007669"/>
    <property type="project" value="UniProtKB-SubCell"/>
</dbReference>
<feature type="domain" description="ABC-2 type transporter transmembrane" evidence="7">
    <location>
        <begin position="22"/>
        <end position="375"/>
    </location>
</feature>